<dbReference type="RefSeq" id="WP_013739175.1">
    <property type="nucleotide sequence ID" value="NC_015436.1"/>
</dbReference>
<keyword evidence="1" id="KW-1133">Transmembrane helix</keyword>
<sequence length="53" mass="5747">MRKIFLIIGTIIGIYFFFSGLLNPGSYDGGIYIVGGVLIIVVAIGLYPPSRKL</sequence>
<dbReference type="HOGENOM" id="CLU_3066301_0_0_12"/>
<dbReference type="STRING" id="760011.Spico_0551"/>
<dbReference type="EMBL" id="CP002659">
    <property type="protein sequence ID" value="AEC01779.1"/>
    <property type="molecule type" value="Genomic_DNA"/>
</dbReference>
<evidence type="ECO:0000313" key="3">
    <source>
        <dbReference type="Proteomes" id="UP000007939"/>
    </source>
</evidence>
<proteinExistence type="predicted"/>
<keyword evidence="1" id="KW-0812">Transmembrane</keyword>
<reference evidence="3" key="1">
    <citation type="submission" date="2011-04" db="EMBL/GenBank/DDBJ databases">
        <title>The complete genome of Spirochaeta coccoides DSM 17374.</title>
        <authorList>
            <person name="Lucas S."/>
            <person name="Copeland A."/>
            <person name="Lapidus A."/>
            <person name="Bruce D."/>
            <person name="Goodwin L."/>
            <person name="Pitluck S."/>
            <person name="Peters L."/>
            <person name="Kyrpides N."/>
            <person name="Mavromatis K."/>
            <person name="Pagani I."/>
            <person name="Ivanova N."/>
            <person name="Ovchinnikova G."/>
            <person name="Lu M."/>
            <person name="Detter J.C."/>
            <person name="Tapia R."/>
            <person name="Han C."/>
            <person name="Land M."/>
            <person name="Hauser L."/>
            <person name="Markowitz V."/>
            <person name="Cheng J.-F."/>
            <person name="Hugenholtz P."/>
            <person name="Woyke T."/>
            <person name="Wu D."/>
            <person name="Spring S."/>
            <person name="Schroeder M."/>
            <person name="Brambilla E."/>
            <person name="Klenk H.-P."/>
            <person name="Eisen J.A."/>
        </authorList>
    </citation>
    <scope>NUCLEOTIDE SEQUENCE [LARGE SCALE GENOMIC DNA]</scope>
    <source>
        <strain evidence="3">ATCC BAA-1237 / DSM 17374 / SPN1</strain>
    </source>
</reference>
<name>F4GK07_PARC1</name>
<gene>
    <name evidence="2" type="ordered locus">Spico_0551</name>
</gene>
<evidence type="ECO:0000256" key="1">
    <source>
        <dbReference type="SAM" id="Phobius"/>
    </source>
</evidence>
<dbReference type="AlphaFoldDB" id="F4GK07"/>
<reference evidence="2 3" key="2">
    <citation type="journal article" date="2012" name="Stand. Genomic Sci.">
        <title>Complete genome sequence of the termite hindgut bacterium Spirochaeta coccoides type strain (SPN1(T)), reclassification in the genus Sphaerochaeta as Sphaerochaeta coccoides comb. nov. and emendations of the family Spirochaetaceae and the genus Sphaerochaeta.</title>
        <authorList>
            <person name="Abt B."/>
            <person name="Han C."/>
            <person name="Scheuner C."/>
            <person name="Lu M."/>
            <person name="Lapidus A."/>
            <person name="Nolan M."/>
            <person name="Lucas S."/>
            <person name="Hammon N."/>
            <person name="Deshpande S."/>
            <person name="Cheng J.F."/>
            <person name="Tapia R."/>
            <person name="Goodwin L.A."/>
            <person name="Pitluck S."/>
            <person name="Liolios K."/>
            <person name="Pagani I."/>
            <person name="Ivanova N."/>
            <person name="Mavromatis K."/>
            <person name="Mikhailova N."/>
            <person name="Huntemann M."/>
            <person name="Pati A."/>
            <person name="Chen A."/>
            <person name="Palaniappan K."/>
            <person name="Land M."/>
            <person name="Hauser L."/>
            <person name="Brambilla E.M."/>
            <person name="Rohde M."/>
            <person name="Spring S."/>
            <person name="Gronow S."/>
            <person name="Goker M."/>
            <person name="Woyke T."/>
            <person name="Bristow J."/>
            <person name="Eisen J.A."/>
            <person name="Markowitz V."/>
            <person name="Hugenholtz P."/>
            <person name="Kyrpides N.C."/>
            <person name="Klenk H.P."/>
            <person name="Detter J.C."/>
        </authorList>
    </citation>
    <scope>NUCLEOTIDE SEQUENCE [LARGE SCALE GENOMIC DNA]</scope>
    <source>
        <strain evidence="3">ATCC BAA-1237 / DSM 17374 / SPN1</strain>
    </source>
</reference>
<keyword evidence="1" id="KW-0472">Membrane</keyword>
<dbReference type="Proteomes" id="UP000007939">
    <property type="component" value="Chromosome"/>
</dbReference>
<feature type="transmembrane region" description="Helical" evidence="1">
    <location>
        <begin position="5"/>
        <end position="23"/>
    </location>
</feature>
<feature type="transmembrane region" description="Helical" evidence="1">
    <location>
        <begin position="29"/>
        <end position="47"/>
    </location>
</feature>
<organism evidence="2 3">
    <name type="scientific">Parasphaerochaeta coccoides (strain ATCC BAA-1237 / DSM 17374 / SPN1)</name>
    <name type="common">Sphaerochaeta coccoides</name>
    <dbReference type="NCBI Taxonomy" id="760011"/>
    <lineage>
        <taxon>Bacteria</taxon>
        <taxon>Pseudomonadati</taxon>
        <taxon>Spirochaetota</taxon>
        <taxon>Spirochaetia</taxon>
        <taxon>Spirochaetales</taxon>
        <taxon>Sphaerochaetaceae</taxon>
        <taxon>Parasphaerochaeta</taxon>
    </lineage>
</organism>
<dbReference type="KEGG" id="scc:Spico_0551"/>
<accession>F4GK07</accession>
<keyword evidence="3" id="KW-1185">Reference proteome</keyword>
<evidence type="ECO:0000313" key="2">
    <source>
        <dbReference type="EMBL" id="AEC01779.1"/>
    </source>
</evidence>
<protein>
    <submittedName>
        <fullName evidence="2">Uncharacterized protein</fullName>
    </submittedName>
</protein>